<evidence type="ECO:0000256" key="1">
    <source>
        <dbReference type="ARBA" id="ARBA00009477"/>
    </source>
</evidence>
<feature type="domain" description="CusB-like beta-barrel" evidence="3">
    <location>
        <begin position="206"/>
        <end position="273"/>
    </location>
</feature>
<feature type="domain" description="Multidrug resistance protein MdtA-like C-terminal permuted SH3" evidence="4">
    <location>
        <begin position="282"/>
        <end position="340"/>
    </location>
</feature>
<dbReference type="InterPro" id="IPR006143">
    <property type="entry name" value="RND_pump_MFP"/>
</dbReference>
<organism evidence="6 7">
    <name type="scientific">Halorhodospira halophila (strain DSM 244 / SL1)</name>
    <name type="common">Ectothiorhodospira halophila (strain DSM 244 / SL1)</name>
    <dbReference type="NCBI Taxonomy" id="349124"/>
    <lineage>
        <taxon>Bacteria</taxon>
        <taxon>Pseudomonadati</taxon>
        <taxon>Pseudomonadota</taxon>
        <taxon>Gammaproteobacteria</taxon>
        <taxon>Chromatiales</taxon>
        <taxon>Ectothiorhodospiraceae</taxon>
        <taxon>Halorhodospira</taxon>
    </lineage>
</organism>
<dbReference type="eggNOG" id="COG0845">
    <property type="taxonomic scope" value="Bacteria"/>
</dbReference>
<evidence type="ECO:0000259" key="3">
    <source>
        <dbReference type="Pfam" id="PF25954"/>
    </source>
</evidence>
<dbReference type="Gene3D" id="1.10.287.470">
    <property type="entry name" value="Helix hairpin bin"/>
    <property type="match status" value="1"/>
</dbReference>
<dbReference type="Pfam" id="PF25967">
    <property type="entry name" value="RND-MFP_C"/>
    <property type="match status" value="1"/>
</dbReference>
<dbReference type="EMBL" id="CP000544">
    <property type="protein sequence ID" value="ABM62752.1"/>
    <property type="molecule type" value="Genomic_DNA"/>
</dbReference>
<evidence type="ECO:0000259" key="5">
    <source>
        <dbReference type="Pfam" id="PF25973"/>
    </source>
</evidence>
<dbReference type="InterPro" id="IPR058647">
    <property type="entry name" value="BSH_CzcB-like"/>
</dbReference>
<dbReference type="GO" id="GO:0015562">
    <property type="term" value="F:efflux transmembrane transporter activity"/>
    <property type="evidence" value="ECO:0007669"/>
    <property type="project" value="TreeGrafter"/>
</dbReference>
<protein>
    <submittedName>
        <fullName evidence="6">Efflux transporter, RND family, MFP subunit</fullName>
    </submittedName>
</protein>
<dbReference type="Gene3D" id="2.40.420.20">
    <property type="match status" value="1"/>
</dbReference>
<dbReference type="Proteomes" id="UP000000647">
    <property type="component" value="Chromosome"/>
</dbReference>
<dbReference type="InterPro" id="IPR058792">
    <property type="entry name" value="Beta-barrel_RND_2"/>
</dbReference>
<dbReference type="Pfam" id="PF25954">
    <property type="entry name" value="Beta-barrel_RND_2"/>
    <property type="match status" value="1"/>
</dbReference>
<dbReference type="KEGG" id="hha:Hhal_1988"/>
<reference evidence="7" key="1">
    <citation type="submission" date="2006-12" db="EMBL/GenBank/DDBJ databases">
        <title>Complete sequence of Halorhodospira halophila SL1.</title>
        <authorList>
            <consortium name="US DOE Joint Genome Institute"/>
            <person name="Copeland A."/>
            <person name="Lucas S."/>
            <person name="Lapidus A."/>
            <person name="Barry K."/>
            <person name="Detter J.C."/>
            <person name="Glavina del Rio T."/>
            <person name="Hammon N."/>
            <person name="Israni S."/>
            <person name="Dalin E."/>
            <person name="Tice H."/>
            <person name="Pitluck S."/>
            <person name="Saunders E."/>
            <person name="Brettin T."/>
            <person name="Bruce D."/>
            <person name="Han C."/>
            <person name="Tapia R."/>
            <person name="Schmutz J."/>
            <person name="Larimer F."/>
            <person name="Land M."/>
            <person name="Hauser L."/>
            <person name="Kyrpides N."/>
            <person name="Mikhailova N."/>
            <person name="Hoff W."/>
            <person name="Richardson P."/>
        </authorList>
    </citation>
    <scope>NUCLEOTIDE SEQUENCE [LARGE SCALE GENOMIC DNA]</scope>
    <source>
        <strain evidence="7">DSM 244 / SL1</strain>
    </source>
</reference>
<dbReference type="InterPro" id="IPR058627">
    <property type="entry name" value="MdtA-like_C"/>
</dbReference>
<dbReference type="Pfam" id="PF25973">
    <property type="entry name" value="BSH_CzcB"/>
    <property type="match status" value="1"/>
</dbReference>
<dbReference type="HOGENOM" id="CLU_018816_1_4_6"/>
<feature type="coiled-coil region" evidence="2">
    <location>
        <begin position="128"/>
        <end position="169"/>
    </location>
</feature>
<evidence type="ECO:0000259" key="4">
    <source>
        <dbReference type="Pfam" id="PF25967"/>
    </source>
</evidence>
<evidence type="ECO:0000313" key="7">
    <source>
        <dbReference type="Proteomes" id="UP000000647"/>
    </source>
</evidence>
<gene>
    <name evidence="6" type="ordered locus">Hhal_1988</name>
</gene>
<feature type="domain" description="CzcB-like barrel-sandwich hybrid" evidence="5">
    <location>
        <begin position="61"/>
        <end position="196"/>
    </location>
</feature>
<keyword evidence="2" id="KW-0175">Coiled coil</keyword>
<dbReference type="STRING" id="349124.Hhal_1988"/>
<sequence>MVSVAALALLAAACGEDADNGEATAEEDAIPVTWIEAAEEEVREVRNTVGSIEAKSRPLLAAEVGGVIDTIHVDEGAQVDRGELLAEIDREDYIDDRDAAAGDVARLTAMVGVQERNVARNRELYEDDHISEDELDNAEAELEAREEELASALAQLRRAERDLERTRIRAVVSGAVDERHISAGDYVNAGDAVFQLINLDRLKVRLPVSESLAPRVDSGTELILSSRSGLRPDLKTTVSDLRPGIRDATRSLQLIAEVDNPGGWRPGASAEAEVVLDVRDGIVVPNQSVVRRPAGEVAYVLSEDEGRVEERTVEVGTRFGDRAEIRDGLEPGERLVLDGAGFLTDGAAVDAAPHEGDDTDTE</sequence>
<dbReference type="Gene3D" id="2.40.30.170">
    <property type="match status" value="1"/>
</dbReference>
<evidence type="ECO:0000313" key="6">
    <source>
        <dbReference type="EMBL" id="ABM62752.1"/>
    </source>
</evidence>
<dbReference type="PANTHER" id="PTHR30469">
    <property type="entry name" value="MULTIDRUG RESISTANCE PROTEIN MDTA"/>
    <property type="match status" value="1"/>
</dbReference>
<name>A1WYJ0_HALHL</name>
<dbReference type="GO" id="GO:1990281">
    <property type="term" value="C:efflux pump complex"/>
    <property type="evidence" value="ECO:0007669"/>
    <property type="project" value="TreeGrafter"/>
</dbReference>
<proteinExistence type="inferred from homology"/>
<evidence type="ECO:0000256" key="2">
    <source>
        <dbReference type="SAM" id="Coils"/>
    </source>
</evidence>
<dbReference type="AlphaFoldDB" id="A1WYJ0"/>
<dbReference type="NCBIfam" id="TIGR01730">
    <property type="entry name" value="RND_mfp"/>
    <property type="match status" value="1"/>
</dbReference>
<dbReference type="PANTHER" id="PTHR30469:SF15">
    <property type="entry name" value="HLYD FAMILY OF SECRETION PROTEINS"/>
    <property type="match status" value="1"/>
</dbReference>
<dbReference type="SUPFAM" id="SSF111369">
    <property type="entry name" value="HlyD-like secretion proteins"/>
    <property type="match status" value="1"/>
</dbReference>
<comment type="similarity">
    <text evidence="1">Belongs to the membrane fusion protein (MFP) (TC 8.A.1) family.</text>
</comment>
<reference evidence="6 7" key="2">
    <citation type="journal article" date="2013" name="Stand. Genomic Sci.">
        <title>Complete genome sequence of Halorhodospira halophila SL1.</title>
        <authorList>
            <person name="Challacombe J.F."/>
            <person name="Majid S."/>
            <person name="Deole R."/>
            <person name="Brettin T.S."/>
            <person name="Bruce D."/>
            <person name="Delano S.F."/>
            <person name="Detter J.C."/>
            <person name="Gleasner C.D."/>
            <person name="Han C.S."/>
            <person name="Misra M."/>
            <person name="Reitenga K.G."/>
            <person name="Mikhailova N."/>
            <person name="Woyke T."/>
            <person name="Pitluck S."/>
            <person name="Nolan M."/>
            <person name="Land M.L."/>
            <person name="Saunders E."/>
            <person name="Tapia R."/>
            <person name="Lapidus A."/>
            <person name="Ivanova N."/>
            <person name="Hoff W.D."/>
        </authorList>
    </citation>
    <scope>NUCLEOTIDE SEQUENCE [LARGE SCALE GENOMIC DNA]</scope>
    <source>
        <strain evidence="7">DSM 244 / SL1</strain>
    </source>
</reference>
<accession>A1WYJ0</accession>
<keyword evidence="7" id="KW-1185">Reference proteome</keyword>
<dbReference type="Gene3D" id="2.40.50.100">
    <property type="match status" value="1"/>
</dbReference>